<dbReference type="GO" id="GO:0009236">
    <property type="term" value="P:cobalamin biosynthetic process"/>
    <property type="evidence" value="ECO:0007669"/>
    <property type="project" value="UniProtKB-UniPathway"/>
</dbReference>
<comment type="pathway">
    <text evidence="1">Cofactor biosynthesis; adenosylcobalamin biosynthesis.</text>
</comment>
<dbReference type="Gene3D" id="3.40.50.10230">
    <property type="entry name" value="Cobalamin biosynthesis CobH/CbiC, precorrin-8X methylmutase"/>
    <property type="match status" value="1"/>
</dbReference>
<keyword evidence="4" id="KW-0413">Isomerase</keyword>
<evidence type="ECO:0000256" key="2">
    <source>
        <dbReference type="ARBA" id="ARBA00009774"/>
    </source>
</evidence>
<dbReference type="Pfam" id="PF02570">
    <property type="entry name" value="CbiC"/>
    <property type="match status" value="1"/>
</dbReference>
<dbReference type="STRING" id="51670.SAMN04488557_0516"/>
<evidence type="ECO:0000259" key="5">
    <source>
        <dbReference type="Pfam" id="PF02570"/>
    </source>
</evidence>
<feature type="domain" description="Cobalamin biosynthesis precorrin-8X methylmutase CobH/CbiC" evidence="5">
    <location>
        <begin position="13"/>
        <end position="206"/>
    </location>
</feature>
<dbReference type="PANTHER" id="PTHR43588:SF1">
    <property type="entry name" value="COBALT-PRECORRIN-8 METHYLMUTASE"/>
    <property type="match status" value="1"/>
</dbReference>
<dbReference type="GO" id="GO:0016993">
    <property type="term" value="F:precorrin-8X methylmutase activity"/>
    <property type="evidence" value="ECO:0007669"/>
    <property type="project" value="InterPro"/>
</dbReference>
<dbReference type="Proteomes" id="UP000199423">
    <property type="component" value="Unassembled WGS sequence"/>
</dbReference>
<evidence type="ECO:0000313" key="7">
    <source>
        <dbReference type="Proteomes" id="UP000199423"/>
    </source>
</evidence>
<proteinExistence type="inferred from homology"/>
<dbReference type="NCBIfam" id="NF006136">
    <property type="entry name" value="PRK08285.1"/>
    <property type="match status" value="1"/>
</dbReference>
<evidence type="ECO:0000313" key="6">
    <source>
        <dbReference type="EMBL" id="SFV26557.1"/>
    </source>
</evidence>
<accession>A0A1I7MVY2</accession>
<dbReference type="AlphaFoldDB" id="A0A1I7MVY2"/>
<name>A0A1I7MVY2_9HYPH</name>
<evidence type="ECO:0000256" key="4">
    <source>
        <dbReference type="ARBA" id="ARBA00023235"/>
    </source>
</evidence>
<sequence length="209" mass="21676">MTVQDYIRDGAAIYARSFSIIRAEADLARFTPEEERVAVRIIHACGMVEIARDIIMSLTFARSAASALAGGAPILCDSMMVADGITRARLPAKNSVICTLRDPSVPEIAASIGNTRTAAAMELWKPHMAGSVVVVGNAPTALFRLLELMNAGAPKPAAVIGMPVGFVGAIESKEALAADGRVPFAIVRGRKGGSAMAAAAVNALASEAE</sequence>
<dbReference type="PANTHER" id="PTHR43588">
    <property type="entry name" value="COBALT-PRECORRIN-8 METHYLMUTASE"/>
    <property type="match status" value="1"/>
</dbReference>
<dbReference type="UniPathway" id="UPA00148"/>
<comment type="similarity">
    <text evidence="2">Belongs to the CobH/CbiC family.</text>
</comment>
<evidence type="ECO:0000256" key="1">
    <source>
        <dbReference type="ARBA" id="ARBA00004953"/>
    </source>
</evidence>
<reference evidence="7" key="1">
    <citation type="submission" date="2016-10" db="EMBL/GenBank/DDBJ databases">
        <authorList>
            <person name="Varghese N."/>
            <person name="Submissions S."/>
        </authorList>
    </citation>
    <scope>NUCLEOTIDE SEQUENCE [LARGE SCALE GENOMIC DNA]</scope>
    <source>
        <strain evidence="7">DSM 1565</strain>
    </source>
</reference>
<organism evidence="6 7">
    <name type="scientific">Hyphomicrobium facile</name>
    <dbReference type="NCBI Taxonomy" id="51670"/>
    <lineage>
        <taxon>Bacteria</taxon>
        <taxon>Pseudomonadati</taxon>
        <taxon>Pseudomonadota</taxon>
        <taxon>Alphaproteobacteria</taxon>
        <taxon>Hyphomicrobiales</taxon>
        <taxon>Hyphomicrobiaceae</taxon>
        <taxon>Hyphomicrobium</taxon>
    </lineage>
</organism>
<gene>
    <name evidence="6" type="ORF">SAMN04488557_0516</name>
</gene>
<protein>
    <submittedName>
        <fullName evidence="6">Precorrin-8X methylmutase</fullName>
    </submittedName>
</protein>
<evidence type="ECO:0000256" key="3">
    <source>
        <dbReference type="ARBA" id="ARBA00022573"/>
    </source>
</evidence>
<dbReference type="SUPFAM" id="SSF63965">
    <property type="entry name" value="Precorrin-8X methylmutase CbiC/CobH"/>
    <property type="match status" value="1"/>
</dbReference>
<dbReference type="InterPro" id="IPR036588">
    <property type="entry name" value="CobH/CbiC_sf"/>
</dbReference>
<keyword evidence="3" id="KW-0169">Cobalamin biosynthesis</keyword>
<keyword evidence="7" id="KW-1185">Reference proteome</keyword>
<dbReference type="RefSeq" id="WP_092863790.1">
    <property type="nucleotide sequence ID" value="NZ_FPCH01000001.1"/>
</dbReference>
<dbReference type="InterPro" id="IPR003722">
    <property type="entry name" value="Cbl_synth_CobH/CbiC"/>
</dbReference>
<dbReference type="EMBL" id="FPCH01000001">
    <property type="protein sequence ID" value="SFV26557.1"/>
    <property type="molecule type" value="Genomic_DNA"/>
</dbReference>
<dbReference type="OrthoDB" id="9780708at2"/>